<feature type="compositionally biased region" description="Acidic residues" evidence="1">
    <location>
        <begin position="72"/>
        <end position="82"/>
    </location>
</feature>
<evidence type="ECO:0000313" key="2">
    <source>
        <dbReference type="EMBL" id="AWN22525.1"/>
    </source>
</evidence>
<organism evidence="2 3">
    <name type="scientific">Deinococcus irradiatisoli</name>
    <dbReference type="NCBI Taxonomy" id="2202254"/>
    <lineage>
        <taxon>Bacteria</taxon>
        <taxon>Thermotogati</taxon>
        <taxon>Deinococcota</taxon>
        <taxon>Deinococci</taxon>
        <taxon>Deinococcales</taxon>
        <taxon>Deinococcaceae</taxon>
        <taxon>Deinococcus</taxon>
    </lineage>
</organism>
<evidence type="ECO:0000256" key="1">
    <source>
        <dbReference type="SAM" id="MobiDB-lite"/>
    </source>
</evidence>
<dbReference type="KEGG" id="dez:DKM44_04140"/>
<feature type="region of interest" description="Disordered" evidence="1">
    <location>
        <begin position="1"/>
        <end position="82"/>
    </location>
</feature>
<accession>A0A2Z3JC38</accession>
<proteinExistence type="predicted"/>
<gene>
    <name evidence="2" type="ORF">DKM44_04140</name>
</gene>
<keyword evidence="3" id="KW-1185">Reference proteome</keyword>
<reference evidence="2 3" key="1">
    <citation type="submission" date="2018-05" db="EMBL/GenBank/DDBJ databases">
        <title>Complete Genome Sequence of Deinococcus sp. strain 17bor-2.</title>
        <authorList>
            <person name="Srinivasan S."/>
        </authorList>
    </citation>
    <scope>NUCLEOTIDE SEQUENCE [LARGE SCALE GENOMIC DNA]</scope>
    <source>
        <strain evidence="2 3">17bor-2</strain>
    </source>
</reference>
<feature type="compositionally biased region" description="Basic and acidic residues" evidence="1">
    <location>
        <begin position="45"/>
        <end position="55"/>
    </location>
</feature>
<sequence>MSDDTLKDTTPLAGISDDTETSSESDGLRSGPSLSPVPDLYPEANRQRQEGDDAGRPGLLGDDLTRRRNPDAEGDTSESSEA</sequence>
<protein>
    <submittedName>
        <fullName evidence="2">Uncharacterized protein</fullName>
    </submittedName>
</protein>
<dbReference type="RefSeq" id="WP_109825673.1">
    <property type="nucleotide sequence ID" value="NZ_CP029494.1"/>
</dbReference>
<name>A0A2Z3JC38_9DEIO</name>
<evidence type="ECO:0000313" key="3">
    <source>
        <dbReference type="Proteomes" id="UP000245368"/>
    </source>
</evidence>
<dbReference type="AlphaFoldDB" id="A0A2Z3JC38"/>
<dbReference type="Proteomes" id="UP000245368">
    <property type="component" value="Chromosome"/>
</dbReference>
<dbReference type="EMBL" id="CP029494">
    <property type="protein sequence ID" value="AWN22525.1"/>
    <property type="molecule type" value="Genomic_DNA"/>
</dbReference>